<reference evidence="2" key="1">
    <citation type="submission" date="2016-01" db="EMBL/GenBank/DDBJ databases">
        <authorList>
            <person name="Mitreva M."/>
            <person name="Pepin K.H."/>
            <person name="Mihindukulasuriya K.A."/>
            <person name="Fulton R."/>
            <person name="Fronick C."/>
            <person name="O'Laughlin M."/>
            <person name="Miner T."/>
            <person name="Herter B."/>
            <person name="Rosa B.A."/>
            <person name="Cordes M."/>
            <person name="Tomlinson C."/>
            <person name="Wollam A."/>
            <person name="Palsikar V.B."/>
            <person name="Mardis E.R."/>
            <person name="Wilson R.K."/>
        </authorList>
    </citation>
    <scope>NUCLEOTIDE SEQUENCE [LARGE SCALE GENOMIC DNA]</scope>
    <source>
        <strain evidence="2">MJR7716</strain>
    </source>
</reference>
<dbReference type="AlphaFoldDB" id="A0A133QJB2"/>
<name>A0A133QJB2_9BACT</name>
<organism evidence="1 2">
    <name type="scientific">Prevotella corporis</name>
    <dbReference type="NCBI Taxonomy" id="28128"/>
    <lineage>
        <taxon>Bacteria</taxon>
        <taxon>Pseudomonadati</taxon>
        <taxon>Bacteroidota</taxon>
        <taxon>Bacteroidia</taxon>
        <taxon>Bacteroidales</taxon>
        <taxon>Prevotellaceae</taxon>
        <taxon>Prevotella</taxon>
    </lineage>
</organism>
<sequence length="88" mass="10386">MLVKQLFTTAKTNLKSEKQHLLLCFYRLLNYGRKNAHKCNNTISNETHIIFIYGIKNKRNIKCRPHSYNTKQNILVCGLFFVLLKTEL</sequence>
<proteinExistence type="predicted"/>
<dbReference type="PATRIC" id="fig|28128.5.peg.521"/>
<dbReference type="Proteomes" id="UP000070533">
    <property type="component" value="Unassembled WGS sequence"/>
</dbReference>
<evidence type="ECO:0000313" key="1">
    <source>
        <dbReference type="EMBL" id="KXA42986.1"/>
    </source>
</evidence>
<evidence type="ECO:0000313" key="2">
    <source>
        <dbReference type="Proteomes" id="UP000070533"/>
    </source>
</evidence>
<protein>
    <submittedName>
        <fullName evidence="1">Uncharacterized protein</fullName>
    </submittedName>
</protein>
<dbReference type="STRING" id="28128.HMPREF3226_00520"/>
<accession>A0A133QJB2</accession>
<gene>
    <name evidence="1" type="ORF">HMPREF3226_00520</name>
</gene>
<keyword evidence="2" id="KW-1185">Reference proteome</keyword>
<dbReference type="EMBL" id="LRQG01000021">
    <property type="protein sequence ID" value="KXA42986.1"/>
    <property type="molecule type" value="Genomic_DNA"/>
</dbReference>
<comment type="caution">
    <text evidence="1">The sequence shown here is derived from an EMBL/GenBank/DDBJ whole genome shotgun (WGS) entry which is preliminary data.</text>
</comment>